<dbReference type="SUPFAM" id="SSF53067">
    <property type="entry name" value="Actin-like ATPase domain"/>
    <property type="match status" value="2"/>
</dbReference>
<proteinExistence type="inferred from homology"/>
<evidence type="ECO:0000313" key="6">
    <source>
        <dbReference type="Proteomes" id="UP000653578"/>
    </source>
</evidence>
<dbReference type="InterPro" id="IPR018484">
    <property type="entry name" value="FGGY_N"/>
</dbReference>
<sequence length="452" mass="49668">MSYLGIDIGSSFIKSALLDTTRLQISGTVKIPTPGPLPNDKNYIFELDPHIIVKMITTMIEERVKLEGPIEGILLSTQMHGFVLADQSGEPLTNYISWRDTRGTYSNGNETQSSLEFLSQFLTPEKMSRCGTRLKSGLAACNLHHWIMNNPDQIKRKDISFCTLGSFLIYKLTGRNACHLTNAAATGFADPAKRAWNQDIIYEVGCDSFTFPDLLSEHEVCGYFGSTKGSIPVFPDIGDHQATVYGALKENTSIAVISGGTAGIVSVVTNEATAGDYENRPYFNNQYLRTVTQLPGGRNLDVLVDFIEEIGSSIYQASITKEDIWQKILQSLSVANQASSLESIKVELGFFKEQKMVKHGRIDNIREGNLTSGSLFRAAFENLADNFITALNKLADSTVQIQRIYLTGGLLHNNSLIQSTIQDLTGIETIPSNIQEEALTGLLHIAVKIANG</sequence>
<dbReference type="InterPro" id="IPR043129">
    <property type="entry name" value="ATPase_NBD"/>
</dbReference>
<evidence type="ECO:0000313" key="5">
    <source>
        <dbReference type="EMBL" id="NOU66077.1"/>
    </source>
</evidence>
<evidence type="ECO:0000259" key="4">
    <source>
        <dbReference type="Pfam" id="PF00370"/>
    </source>
</evidence>
<dbReference type="PIRSF" id="PIRSF000538">
    <property type="entry name" value="GlpK"/>
    <property type="match status" value="1"/>
</dbReference>
<dbReference type="RefSeq" id="WP_171632326.1">
    <property type="nucleotide sequence ID" value="NZ_WHNY01000060.1"/>
</dbReference>
<dbReference type="CDD" id="cd07777">
    <property type="entry name" value="ASKHA_NBD_FGGY_SHK"/>
    <property type="match status" value="1"/>
</dbReference>
<name>A0ABX1XCG8_9BACL</name>
<keyword evidence="3" id="KW-0418">Kinase</keyword>
<organism evidence="5 6">
    <name type="scientific">Paenibacillus plantarum</name>
    <dbReference type="NCBI Taxonomy" id="2654975"/>
    <lineage>
        <taxon>Bacteria</taxon>
        <taxon>Bacillati</taxon>
        <taxon>Bacillota</taxon>
        <taxon>Bacilli</taxon>
        <taxon>Bacillales</taxon>
        <taxon>Paenibacillaceae</taxon>
        <taxon>Paenibacillus</taxon>
    </lineage>
</organism>
<gene>
    <name evidence="5" type="ORF">GC096_18740</name>
</gene>
<evidence type="ECO:0000256" key="1">
    <source>
        <dbReference type="ARBA" id="ARBA00009156"/>
    </source>
</evidence>
<accession>A0ABX1XCG8</accession>
<comment type="similarity">
    <text evidence="1">Belongs to the FGGY kinase family.</text>
</comment>
<keyword evidence="6" id="KW-1185">Reference proteome</keyword>
<protein>
    <recommendedName>
        <fullName evidence="4">Carbohydrate kinase FGGY N-terminal domain-containing protein</fullName>
    </recommendedName>
</protein>
<dbReference type="InterPro" id="IPR050406">
    <property type="entry name" value="FGGY_Carb_Kinase"/>
</dbReference>
<dbReference type="Pfam" id="PF00370">
    <property type="entry name" value="FGGY_N"/>
    <property type="match status" value="1"/>
</dbReference>
<evidence type="ECO:0000256" key="3">
    <source>
        <dbReference type="ARBA" id="ARBA00022777"/>
    </source>
</evidence>
<dbReference type="Proteomes" id="UP000653578">
    <property type="component" value="Unassembled WGS sequence"/>
</dbReference>
<reference evidence="5 6" key="1">
    <citation type="submission" date="2019-10" db="EMBL/GenBank/DDBJ databases">
        <title>Description of Paenibacillus humi sp. nov.</title>
        <authorList>
            <person name="Carlier A."/>
            <person name="Qi S."/>
        </authorList>
    </citation>
    <scope>NUCLEOTIDE SEQUENCE [LARGE SCALE GENOMIC DNA]</scope>
    <source>
        <strain evidence="5 6">LMG 31461</strain>
    </source>
</reference>
<dbReference type="Gene3D" id="3.30.420.40">
    <property type="match status" value="2"/>
</dbReference>
<dbReference type="PANTHER" id="PTHR43095:SF5">
    <property type="entry name" value="XYLULOSE KINASE"/>
    <property type="match status" value="1"/>
</dbReference>
<keyword evidence="2" id="KW-0808">Transferase</keyword>
<evidence type="ECO:0000256" key="2">
    <source>
        <dbReference type="ARBA" id="ARBA00022679"/>
    </source>
</evidence>
<feature type="domain" description="Carbohydrate kinase FGGY N-terminal" evidence="4">
    <location>
        <begin position="3"/>
        <end position="243"/>
    </location>
</feature>
<comment type="caution">
    <text evidence="5">The sequence shown here is derived from an EMBL/GenBank/DDBJ whole genome shotgun (WGS) entry which is preliminary data.</text>
</comment>
<dbReference type="EMBL" id="WHNY01000060">
    <property type="protein sequence ID" value="NOU66077.1"/>
    <property type="molecule type" value="Genomic_DNA"/>
</dbReference>
<dbReference type="InterPro" id="IPR000577">
    <property type="entry name" value="Carb_kinase_FGGY"/>
</dbReference>
<dbReference type="PANTHER" id="PTHR43095">
    <property type="entry name" value="SUGAR KINASE"/>
    <property type="match status" value="1"/>
</dbReference>